<evidence type="ECO:0000256" key="2">
    <source>
        <dbReference type="ARBA" id="ARBA00022741"/>
    </source>
</evidence>
<dbReference type="Pfam" id="PF00005">
    <property type="entry name" value="ABC_tran"/>
    <property type="match status" value="1"/>
</dbReference>
<dbReference type="GO" id="GO:0015188">
    <property type="term" value="F:L-isoleucine transmembrane transporter activity"/>
    <property type="evidence" value="ECO:0007669"/>
    <property type="project" value="TreeGrafter"/>
</dbReference>
<dbReference type="InterPro" id="IPR003593">
    <property type="entry name" value="AAA+_ATPase"/>
</dbReference>
<dbReference type="PANTHER" id="PTHR45772">
    <property type="entry name" value="CONSERVED COMPONENT OF ABC TRANSPORTER FOR NATURAL AMINO ACIDS-RELATED"/>
    <property type="match status" value="1"/>
</dbReference>
<accession>A0A1F5A872</accession>
<dbReference type="PROSITE" id="PS50893">
    <property type="entry name" value="ABC_TRANSPORTER_2"/>
    <property type="match status" value="1"/>
</dbReference>
<evidence type="ECO:0000259" key="4">
    <source>
        <dbReference type="PROSITE" id="PS50893"/>
    </source>
</evidence>
<comment type="caution">
    <text evidence="5">The sequence shown here is derived from an EMBL/GenBank/DDBJ whole genome shotgun (WGS) entry which is preliminary data.</text>
</comment>
<dbReference type="PANTHER" id="PTHR45772:SF7">
    <property type="entry name" value="AMINO ACID ABC TRANSPORTER ATP-BINDING PROTEIN"/>
    <property type="match status" value="1"/>
</dbReference>
<dbReference type="GO" id="GO:1903805">
    <property type="term" value="P:L-valine import across plasma membrane"/>
    <property type="evidence" value="ECO:0007669"/>
    <property type="project" value="TreeGrafter"/>
</dbReference>
<dbReference type="Pfam" id="PF12399">
    <property type="entry name" value="BCA_ABC_TP_C"/>
    <property type="match status" value="1"/>
</dbReference>
<keyword evidence="2" id="KW-0547">Nucleotide-binding</keyword>
<evidence type="ECO:0000313" key="6">
    <source>
        <dbReference type="Proteomes" id="UP000177701"/>
    </source>
</evidence>
<dbReference type="InterPro" id="IPR032823">
    <property type="entry name" value="BCA_ABC_TP_C"/>
</dbReference>
<evidence type="ECO:0000256" key="1">
    <source>
        <dbReference type="ARBA" id="ARBA00022448"/>
    </source>
</evidence>
<dbReference type="Proteomes" id="UP000177701">
    <property type="component" value="Unassembled WGS sequence"/>
</dbReference>
<dbReference type="GO" id="GO:0005886">
    <property type="term" value="C:plasma membrane"/>
    <property type="evidence" value="ECO:0007669"/>
    <property type="project" value="TreeGrafter"/>
</dbReference>
<dbReference type="EMBL" id="MEYH01000083">
    <property type="protein sequence ID" value="OGD14508.1"/>
    <property type="molecule type" value="Genomic_DNA"/>
</dbReference>
<dbReference type="GO" id="GO:0015808">
    <property type="term" value="P:L-alanine transport"/>
    <property type="evidence" value="ECO:0007669"/>
    <property type="project" value="TreeGrafter"/>
</dbReference>
<dbReference type="AlphaFoldDB" id="A0A1F5A872"/>
<organism evidence="5 6">
    <name type="scientific">Candidatus Sediminicultor quintus</name>
    <dbReference type="NCBI Taxonomy" id="1797291"/>
    <lineage>
        <taxon>Bacteria</taxon>
        <taxon>Pseudomonadati</taxon>
        <taxon>Atribacterota</taxon>
        <taxon>Candidatus Phoenicimicrobiia</taxon>
        <taxon>Candidatus Pheonicimicrobiales</taxon>
        <taxon>Candidatus Phoenicimicrobiaceae</taxon>
        <taxon>Candidatus Sediminicultor</taxon>
    </lineage>
</organism>
<dbReference type="SMART" id="SM00382">
    <property type="entry name" value="AAA"/>
    <property type="match status" value="1"/>
</dbReference>
<evidence type="ECO:0000256" key="3">
    <source>
        <dbReference type="ARBA" id="ARBA00022840"/>
    </source>
</evidence>
<evidence type="ECO:0000313" key="5">
    <source>
        <dbReference type="EMBL" id="OGD14508.1"/>
    </source>
</evidence>
<gene>
    <name evidence="5" type="ORF">A2V47_05150</name>
</gene>
<dbReference type="STRING" id="1797291.A2V47_05150"/>
<dbReference type="InterPro" id="IPR027417">
    <property type="entry name" value="P-loop_NTPase"/>
</dbReference>
<sequence>MEENNIILTIKSLSKYFGALKAVDEVSFEVKRGEILGLIGPNGAGKTTITNVVTGTYPKTSGSVIFEDTDISNLKPYQIARKGLTRTFQVVKPLIGMTVEENVLVGSLYGRDKRNTDMKNASKRAREIIKLVGLESKKDSLVSDITLPDLKKMEFARVLAMEPEVLFLDEVMAGLNPAEVEEASILVKRVRREKELTIVYIEHIMKAVMGISDRIVVLHHGRKIVEGTPQEVVNNSAVIEAYLGKRYAKEVNNEG</sequence>
<dbReference type="InterPro" id="IPR051120">
    <property type="entry name" value="ABC_AA/LPS_Transport"/>
</dbReference>
<dbReference type="GO" id="GO:1903806">
    <property type="term" value="P:L-isoleucine import across plasma membrane"/>
    <property type="evidence" value="ECO:0007669"/>
    <property type="project" value="TreeGrafter"/>
</dbReference>
<dbReference type="GO" id="GO:0042941">
    <property type="term" value="P:D-alanine transmembrane transport"/>
    <property type="evidence" value="ECO:0007669"/>
    <property type="project" value="TreeGrafter"/>
</dbReference>
<reference evidence="5 6" key="1">
    <citation type="journal article" date="2016" name="Nat. Commun.">
        <title>Thousands of microbial genomes shed light on interconnected biogeochemical processes in an aquifer system.</title>
        <authorList>
            <person name="Anantharaman K."/>
            <person name="Brown C.T."/>
            <person name="Hug L.A."/>
            <person name="Sharon I."/>
            <person name="Castelle C.J."/>
            <person name="Probst A.J."/>
            <person name="Thomas B.C."/>
            <person name="Singh A."/>
            <person name="Wilkins M.J."/>
            <person name="Karaoz U."/>
            <person name="Brodie E.L."/>
            <person name="Williams K.H."/>
            <person name="Hubbard S.S."/>
            <person name="Banfield J.F."/>
        </authorList>
    </citation>
    <scope>NUCLEOTIDE SEQUENCE [LARGE SCALE GENOMIC DNA]</scope>
</reference>
<keyword evidence="1" id="KW-0813">Transport</keyword>
<dbReference type="GO" id="GO:0015192">
    <property type="term" value="F:L-phenylalanine transmembrane transporter activity"/>
    <property type="evidence" value="ECO:0007669"/>
    <property type="project" value="TreeGrafter"/>
</dbReference>
<protein>
    <recommendedName>
        <fullName evidence="4">ABC transporter domain-containing protein</fullName>
    </recommendedName>
</protein>
<feature type="domain" description="ABC transporter" evidence="4">
    <location>
        <begin position="8"/>
        <end position="245"/>
    </location>
</feature>
<dbReference type="CDD" id="cd03219">
    <property type="entry name" value="ABC_Mj1267_LivG_branched"/>
    <property type="match status" value="1"/>
</dbReference>
<dbReference type="SUPFAM" id="SSF52540">
    <property type="entry name" value="P-loop containing nucleoside triphosphate hydrolases"/>
    <property type="match status" value="1"/>
</dbReference>
<proteinExistence type="predicted"/>
<dbReference type="GO" id="GO:0005524">
    <property type="term" value="F:ATP binding"/>
    <property type="evidence" value="ECO:0007669"/>
    <property type="project" value="UniProtKB-KW"/>
</dbReference>
<name>A0A1F5A872_9BACT</name>
<keyword evidence="3" id="KW-0067">ATP-binding</keyword>
<dbReference type="GO" id="GO:0016887">
    <property type="term" value="F:ATP hydrolysis activity"/>
    <property type="evidence" value="ECO:0007669"/>
    <property type="project" value="InterPro"/>
</dbReference>
<dbReference type="Gene3D" id="3.40.50.300">
    <property type="entry name" value="P-loop containing nucleotide triphosphate hydrolases"/>
    <property type="match status" value="1"/>
</dbReference>
<dbReference type="GO" id="GO:0005304">
    <property type="term" value="F:L-valine transmembrane transporter activity"/>
    <property type="evidence" value="ECO:0007669"/>
    <property type="project" value="TreeGrafter"/>
</dbReference>
<dbReference type="InterPro" id="IPR003439">
    <property type="entry name" value="ABC_transporter-like_ATP-bd"/>
</dbReference>